<keyword evidence="3 9" id="KW-0028">Amino-acid biosynthesis</keyword>
<dbReference type="FunFam" id="3.40.50.1100:FF:000006">
    <property type="entry name" value="Cysteine synthase"/>
    <property type="match status" value="1"/>
</dbReference>
<feature type="binding site" evidence="7">
    <location>
        <begin position="205"/>
        <end position="209"/>
    </location>
    <ligand>
        <name>pyridoxal 5'-phosphate</name>
        <dbReference type="ChEBI" id="CHEBI:597326"/>
    </ligand>
</feature>
<evidence type="ECO:0000313" key="12">
    <source>
        <dbReference type="Proteomes" id="UP000822688"/>
    </source>
</evidence>
<feature type="binding site" evidence="7">
    <location>
        <position position="293"/>
    </location>
    <ligand>
        <name>pyridoxal 5'-phosphate</name>
        <dbReference type="ChEBI" id="CHEBI:597326"/>
    </ligand>
</feature>
<feature type="modified residue" description="N6-(pyridoxal phosphate)lysine" evidence="8">
    <location>
        <position position="70"/>
    </location>
</feature>
<reference evidence="11" key="1">
    <citation type="submission" date="2020-06" db="EMBL/GenBank/DDBJ databases">
        <title>WGS assembly of Ceratodon purpureus strain R40.</title>
        <authorList>
            <person name="Carey S.B."/>
            <person name="Jenkins J."/>
            <person name="Shu S."/>
            <person name="Lovell J.T."/>
            <person name="Sreedasyam A."/>
            <person name="Maumus F."/>
            <person name="Tiley G.P."/>
            <person name="Fernandez-Pozo N."/>
            <person name="Barry K."/>
            <person name="Chen C."/>
            <person name="Wang M."/>
            <person name="Lipzen A."/>
            <person name="Daum C."/>
            <person name="Saski C.A."/>
            <person name="Payton A.C."/>
            <person name="Mcbreen J.C."/>
            <person name="Conrad R.E."/>
            <person name="Kollar L.M."/>
            <person name="Olsson S."/>
            <person name="Huttunen S."/>
            <person name="Landis J.B."/>
            <person name="Wickett N.J."/>
            <person name="Johnson M.G."/>
            <person name="Rensing S.A."/>
            <person name="Grimwood J."/>
            <person name="Schmutz J."/>
            <person name="Mcdaniel S.F."/>
        </authorList>
    </citation>
    <scope>NUCLEOTIDE SEQUENCE</scope>
    <source>
        <strain evidence="11">R40</strain>
    </source>
</reference>
<dbReference type="NCBIfam" id="TIGR01139">
    <property type="entry name" value="cysK"/>
    <property type="match status" value="1"/>
</dbReference>
<dbReference type="InterPro" id="IPR001216">
    <property type="entry name" value="P-phosphate_BS"/>
</dbReference>
<evidence type="ECO:0000256" key="9">
    <source>
        <dbReference type="RuleBase" id="RU003985"/>
    </source>
</evidence>
<dbReference type="InterPro" id="IPR005856">
    <property type="entry name" value="Cys_synth"/>
</dbReference>
<evidence type="ECO:0000256" key="8">
    <source>
        <dbReference type="PIRSR" id="PIRSR605856-51"/>
    </source>
</evidence>
<evidence type="ECO:0000256" key="7">
    <source>
        <dbReference type="PIRSR" id="PIRSR605856-50"/>
    </source>
</evidence>
<feature type="binding site" evidence="7">
    <location>
        <position position="101"/>
    </location>
    <ligand>
        <name>pyridoxal 5'-phosphate</name>
        <dbReference type="ChEBI" id="CHEBI:597326"/>
    </ligand>
</feature>
<dbReference type="InterPro" id="IPR036052">
    <property type="entry name" value="TrpB-like_PALP_sf"/>
</dbReference>
<gene>
    <name evidence="11" type="ORF">KC19_12G177800</name>
</gene>
<dbReference type="InterPro" id="IPR050214">
    <property type="entry name" value="Cys_Synth/Cystath_Beta-Synth"/>
</dbReference>
<evidence type="ECO:0000313" key="11">
    <source>
        <dbReference type="EMBL" id="KAG0555559.1"/>
    </source>
</evidence>
<dbReference type="Proteomes" id="UP000822688">
    <property type="component" value="Chromosome 12"/>
</dbReference>
<dbReference type="InterPro" id="IPR001926">
    <property type="entry name" value="TrpB-like_PALP"/>
</dbReference>
<comment type="similarity">
    <text evidence="2 9">Belongs to the cysteine synthase/cystathionine beta-synthase family.</text>
</comment>
<dbReference type="Pfam" id="PF00291">
    <property type="entry name" value="PALP"/>
    <property type="match status" value="1"/>
</dbReference>
<sequence length="349" mass="36976">MAAATAAKADVSSLLLEDKPQRLQGSILTSCEQLIGRTPLVELTKIASAEGAVARIVAKLECFQPGGSVKDRIALAMLLDAEKKGLITPGKSTLIELTSGNTGIALAMAAKQRGYNVILIMPQYYSLERRILFRALGAEVVITEPEWGLPKVLKCLTELLKKTPHSHCLNQFSNPANPGAHFNTTGPEIWEGTAGEVDIIVAGIGTGGTITGAGRYLKSKNRSIQVVGVEPLESAVISGGEPGHHLIQGLGGGFVPDVLDVKLLDRVVLVSSQEALAMARRLHAEEGLLVGISSGATFAAALKLAKEPENAGKLIVVVLASAAERYLSTALFETLKKECETMPCYRSYL</sequence>
<dbReference type="NCBIfam" id="TIGR01136">
    <property type="entry name" value="cysKM"/>
    <property type="match status" value="1"/>
</dbReference>
<keyword evidence="6 9" id="KW-0198">Cysteine biosynthesis</keyword>
<dbReference type="CDD" id="cd01561">
    <property type="entry name" value="CBS_like"/>
    <property type="match status" value="1"/>
</dbReference>
<feature type="domain" description="Tryptophan synthase beta chain-like PALP" evidence="10">
    <location>
        <begin position="33"/>
        <end position="319"/>
    </location>
</feature>
<dbReference type="Gene3D" id="3.40.50.1100">
    <property type="match status" value="2"/>
</dbReference>
<dbReference type="AlphaFoldDB" id="A0A8T0GC30"/>
<dbReference type="OrthoDB" id="10259545at2759"/>
<evidence type="ECO:0000256" key="6">
    <source>
        <dbReference type="ARBA" id="ARBA00023192"/>
    </source>
</evidence>
<dbReference type="EC" id="2.5.1.47" evidence="9"/>
<organism evidence="11 12">
    <name type="scientific">Ceratodon purpureus</name>
    <name type="common">Fire moss</name>
    <name type="synonym">Dicranum purpureum</name>
    <dbReference type="NCBI Taxonomy" id="3225"/>
    <lineage>
        <taxon>Eukaryota</taxon>
        <taxon>Viridiplantae</taxon>
        <taxon>Streptophyta</taxon>
        <taxon>Embryophyta</taxon>
        <taxon>Bryophyta</taxon>
        <taxon>Bryophytina</taxon>
        <taxon>Bryopsida</taxon>
        <taxon>Dicranidae</taxon>
        <taxon>Pseudoditrichales</taxon>
        <taxon>Ditrichaceae</taxon>
        <taxon>Ceratodon</taxon>
    </lineage>
</organism>
<dbReference type="PROSITE" id="PS00901">
    <property type="entry name" value="CYS_SYNTHASE"/>
    <property type="match status" value="1"/>
</dbReference>
<evidence type="ECO:0000256" key="4">
    <source>
        <dbReference type="ARBA" id="ARBA00022679"/>
    </source>
</evidence>
<evidence type="ECO:0000256" key="2">
    <source>
        <dbReference type="ARBA" id="ARBA00007103"/>
    </source>
</evidence>
<comment type="cofactor">
    <cofactor evidence="1 7 9">
        <name>pyridoxal 5'-phosphate</name>
        <dbReference type="ChEBI" id="CHEBI:597326"/>
    </cofactor>
</comment>
<accession>A0A8T0GC30</accession>
<comment type="catalytic activity">
    <reaction evidence="9">
        <text>O-acetyl-L-serine + hydrogen sulfide = L-cysteine + acetate</text>
        <dbReference type="Rhea" id="RHEA:14829"/>
        <dbReference type="ChEBI" id="CHEBI:29919"/>
        <dbReference type="ChEBI" id="CHEBI:30089"/>
        <dbReference type="ChEBI" id="CHEBI:35235"/>
        <dbReference type="ChEBI" id="CHEBI:58340"/>
        <dbReference type="EC" id="2.5.1.47"/>
    </reaction>
</comment>
<comment type="caution">
    <text evidence="11">The sequence shown here is derived from an EMBL/GenBank/DDBJ whole genome shotgun (WGS) entry which is preliminary data.</text>
</comment>
<name>A0A8T0GC30_CERPU</name>
<evidence type="ECO:0000256" key="5">
    <source>
        <dbReference type="ARBA" id="ARBA00022898"/>
    </source>
</evidence>
<dbReference type="InterPro" id="IPR005859">
    <property type="entry name" value="CysK"/>
</dbReference>
<dbReference type="EMBL" id="CM026433">
    <property type="protein sequence ID" value="KAG0555559.1"/>
    <property type="molecule type" value="Genomic_DNA"/>
</dbReference>
<dbReference type="PANTHER" id="PTHR10314">
    <property type="entry name" value="CYSTATHIONINE BETA-SYNTHASE"/>
    <property type="match status" value="1"/>
</dbReference>
<keyword evidence="12" id="KW-1185">Reference proteome</keyword>
<dbReference type="GO" id="GO:0004124">
    <property type="term" value="F:cysteine synthase activity"/>
    <property type="evidence" value="ECO:0007669"/>
    <property type="project" value="UniProtKB-UniRule"/>
</dbReference>
<dbReference type="SUPFAM" id="SSF53686">
    <property type="entry name" value="Tryptophan synthase beta subunit-like PLP-dependent enzymes"/>
    <property type="match status" value="1"/>
</dbReference>
<evidence type="ECO:0000256" key="3">
    <source>
        <dbReference type="ARBA" id="ARBA00022605"/>
    </source>
</evidence>
<protein>
    <recommendedName>
        <fullName evidence="9">Cysteine synthase</fullName>
        <ecNumber evidence="9">2.5.1.47</ecNumber>
    </recommendedName>
</protein>
<evidence type="ECO:0000259" key="10">
    <source>
        <dbReference type="Pfam" id="PF00291"/>
    </source>
</evidence>
<proteinExistence type="inferred from homology"/>
<keyword evidence="4 9" id="KW-0808">Transferase</keyword>
<keyword evidence="5 7" id="KW-0663">Pyridoxal phosphate</keyword>
<dbReference type="GO" id="GO:0006535">
    <property type="term" value="P:cysteine biosynthetic process from serine"/>
    <property type="evidence" value="ECO:0007669"/>
    <property type="project" value="UniProtKB-UniRule"/>
</dbReference>
<evidence type="ECO:0000256" key="1">
    <source>
        <dbReference type="ARBA" id="ARBA00001933"/>
    </source>
</evidence>